<organism evidence="1 2">
    <name type="scientific">Suillus placidus</name>
    <dbReference type="NCBI Taxonomy" id="48579"/>
    <lineage>
        <taxon>Eukaryota</taxon>
        <taxon>Fungi</taxon>
        <taxon>Dikarya</taxon>
        <taxon>Basidiomycota</taxon>
        <taxon>Agaricomycotina</taxon>
        <taxon>Agaricomycetes</taxon>
        <taxon>Agaricomycetidae</taxon>
        <taxon>Boletales</taxon>
        <taxon>Suillineae</taxon>
        <taxon>Suillaceae</taxon>
        <taxon>Suillus</taxon>
    </lineage>
</organism>
<keyword evidence="2" id="KW-1185">Reference proteome</keyword>
<gene>
    <name evidence="1" type="ORF">EV702DRAFT_974971</name>
</gene>
<evidence type="ECO:0008006" key="3">
    <source>
        <dbReference type="Google" id="ProtNLM"/>
    </source>
</evidence>
<dbReference type="PANTHER" id="PTHR28139:SF1">
    <property type="entry name" value="UPF0768 PROTEIN YBL029C-A"/>
    <property type="match status" value="1"/>
</dbReference>
<protein>
    <recommendedName>
        <fullName evidence="3">Zinc-ribbon 15 domain-containing protein</fullName>
    </recommendedName>
</protein>
<dbReference type="PANTHER" id="PTHR28139">
    <property type="entry name" value="UPF0768 PROTEIN YBL029C-A"/>
    <property type="match status" value="1"/>
</dbReference>
<name>A0A9P6ZPW4_9AGAM</name>
<dbReference type="EMBL" id="JABBWD010000043">
    <property type="protein sequence ID" value="KAG1774321.1"/>
    <property type="molecule type" value="Genomic_DNA"/>
</dbReference>
<evidence type="ECO:0000313" key="2">
    <source>
        <dbReference type="Proteomes" id="UP000714275"/>
    </source>
</evidence>
<proteinExistence type="predicted"/>
<reference evidence="1" key="1">
    <citation type="journal article" date="2020" name="New Phytol.">
        <title>Comparative genomics reveals dynamic genome evolution in host specialist ectomycorrhizal fungi.</title>
        <authorList>
            <person name="Lofgren L.A."/>
            <person name="Nguyen N.H."/>
            <person name="Vilgalys R."/>
            <person name="Ruytinx J."/>
            <person name="Liao H.L."/>
            <person name="Branco S."/>
            <person name="Kuo A."/>
            <person name="LaButti K."/>
            <person name="Lipzen A."/>
            <person name="Andreopoulos W."/>
            <person name="Pangilinan J."/>
            <person name="Riley R."/>
            <person name="Hundley H."/>
            <person name="Na H."/>
            <person name="Barry K."/>
            <person name="Grigoriev I.V."/>
            <person name="Stajich J.E."/>
            <person name="Kennedy P.G."/>
        </authorList>
    </citation>
    <scope>NUCLEOTIDE SEQUENCE</scope>
    <source>
        <strain evidence="1">DOB743</strain>
    </source>
</reference>
<comment type="caution">
    <text evidence="1">The sequence shown here is derived from an EMBL/GenBank/DDBJ whole genome shotgun (WGS) entry which is preliminary data.</text>
</comment>
<dbReference type="OrthoDB" id="5545479at2759"/>
<dbReference type="Proteomes" id="UP000714275">
    <property type="component" value="Unassembled WGS sequence"/>
</dbReference>
<dbReference type="AlphaFoldDB" id="A0A9P6ZPW4"/>
<evidence type="ECO:0000313" key="1">
    <source>
        <dbReference type="EMBL" id="KAG1774321.1"/>
    </source>
</evidence>
<sequence length="109" mass="12349">MLILIPFAVGCPTKVKPEGNQEARICPRCHNAAMFSAKSRTWFELCFVPLIPMNSKHVWMCGICQLQVNVQPGWEPQIAQPGYQHPQLQAQYGPPQNVGYQPSYVQPRK</sequence>
<accession>A0A9P6ZPW4</accession>